<evidence type="ECO:0000313" key="5">
    <source>
        <dbReference type="EMBL" id="GIL57547.1"/>
    </source>
</evidence>
<dbReference type="InterPro" id="IPR036770">
    <property type="entry name" value="Ankyrin_rpt-contain_sf"/>
</dbReference>
<proteinExistence type="predicted"/>
<feature type="repeat" description="ANK" evidence="3">
    <location>
        <begin position="101"/>
        <end position="133"/>
    </location>
</feature>
<keyword evidence="6" id="KW-1185">Reference proteome</keyword>
<dbReference type="SMART" id="SM00248">
    <property type="entry name" value="ANK"/>
    <property type="match status" value="3"/>
</dbReference>
<dbReference type="InterPro" id="IPR002110">
    <property type="entry name" value="Ankyrin_rpt"/>
</dbReference>
<feature type="compositionally biased region" description="Polar residues" evidence="4">
    <location>
        <begin position="620"/>
        <end position="629"/>
    </location>
</feature>
<organism evidence="5 6">
    <name type="scientific">Volvox africanus</name>
    <dbReference type="NCBI Taxonomy" id="51714"/>
    <lineage>
        <taxon>Eukaryota</taxon>
        <taxon>Viridiplantae</taxon>
        <taxon>Chlorophyta</taxon>
        <taxon>core chlorophytes</taxon>
        <taxon>Chlorophyceae</taxon>
        <taxon>CS clade</taxon>
        <taxon>Chlamydomonadales</taxon>
        <taxon>Volvocaceae</taxon>
        <taxon>Volvox</taxon>
    </lineage>
</organism>
<feature type="region of interest" description="Disordered" evidence="4">
    <location>
        <begin position="216"/>
        <end position="270"/>
    </location>
</feature>
<dbReference type="Pfam" id="PF00023">
    <property type="entry name" value="Ank"/>
    <property type="match status" value="1"/>
</dbReference>
<feature type="compositionally biased region" description="Polar residues" evidence="4">
    <location>
        <begin position="861"/>
        <end position="875"/>
    </location>
</feature>
<feature type="compositionally biased region" description="Gly residues" evidence="4">
    <location>
        <begin position="159"/>
        <end position="174"/>
    </location>
</feature>
<feature type="repeat" description="ANK" evidence="3">
    <location>
        <begin position="34"/>
        <end position="66"/>
    </location>
</feature>
<feature type="region of interest" description="Disordered" evidence="4">
    <location>
        <begin position="1152"/>
        <end position="1176"/>
    </location>
</feature>
<keyword evidence="2 3" id="KW-0040">ANK repeat</keyword>
<accession>A0A8J4BAK9</accession>
<keyword evidence="1" id="KW-0677">Repeat</keyword>
<evidence type="ECO:0000256" key="1">
    <source>
        <dbReference type="ARBA" id="ARBA00022737"/>
    </source>
</evidence>
<dbReference type="SUPFAM" id="SSF48403">
    <property type="entry name" value="Ankyrin repeat"/>
    <property type="match status" value="1"/>
</dbReference>
<dbReference type="Pfam" id="PF12796">
    <property type="entry name" value="Ank_2"/>
    <property type="match status" value="1"/>
</dbReference>
<feature type="region of interest" description="Disordered" evidence="4">
    <location>
        <begin position="808"/>
        <end position="844"/>
    </location>
</feature>
<feature type="compositionally biased region" description="Pro residues" evidence="4">
    <location>
        <begin position="580"/>
        <end position="593"/>
    </location>
</feature>
<dbReference type="Gene3D" id="1.25.40.20">
    <property type="entry name" value="Ankyrin repeat-containing domain"/>
    <property type="match status" value="2"/>
</dbReference>
<feature type="region of interest" description="Disordered" evidence="4">
    <location>
        <begin position="861"/>
        <end position="947"/>
    </location>
</feature>
<feature type="compositionally biased region" description="Low complexity" evidence="4">
    <location>
        <begin position="236"/>
        <end position="245"/>
    </location>
</feature>
<reference evidence="5" key="1">
    <citation type="journal article" date="2021" name="Proc. Natl. Acad. Sci. U.S.A.">
        <title>Three genomes in the algal genus Volvox reveal the fate of a haploid sex-determining region after a transition to homothallism.</title>
        <authorList>
            <person name="Yamamoto K."/>
            <person name="Hamaji T."/>
            <person name="Kawai-Toyooka H."/>
            <person name="Matsuzaki R."/>
            <person name="Takahashi F."/>
            <person name="Nishimura Y."/>
            <person name="Kawachi M."/>
            <person name="Noguchi H."/>
            <person name="Minakuchi Y."/>
            <person name="Umen J.G."/>
            <person name="Toyoda A."/>
            <person name="Nozaki H."/>
        </authorList>
    </citation>
    <scope>NUCLEOTIDE SEQUENCE</scope>
    <source>
        <strain evidence="5">NIES-3780</strain>
    </source>
</reference>
<evidence type="ECO:0000256" key="2">
    <source>
        <dbReference type="ARBA" id="ARBA00023043"/>
    </source>
</evidence>
<dbReference type="EMBL" id="BNCO01000028">
    <property type="protein sequence ID" value="GIL57547.1"/>
    <property type="molecule type" value="Genomic_DNA"/>
</dbReference>
<dbReference type="PANTHER" id="PTHR24178">
    <property type="entry name" value="MOLTING PROTEIN MLT-4"/>
    <property type="match status" value="1"/>
</dbReference>
<protein>
    <submittedName>
        <fullName evidence="5">Uncharacterized protein</fullName>
    </submittedName>
</protein>
<feature type="region of interest" description="Disordered" evidence="4">
    <location>
        <begin position="573"/>
        <end position="629"/>
    </location>
</feature>
<feature type="region of interest" description="Disordered" evidence="4">
    <location>
        <begin position="152"/>
        <end position="204"/>
    </location>
</feature>
<feature type="compositionally biased region" description="Low complexity" evidence="4">
    <location>
        <begin position="912"/>
        <end position="924"/>
    </location>
</feature>
<evidence type="ECO:0000256" key="3">
    <source>
        <dbReference type="PROSITE-ProRule" id="PRU00023"/>
    </source>
</evidence>
<dbReference type="Proteomes" id="UP000747399">
    <property type="component" value="Unassembled WGS sequence"/>
</dbReference>
<name>A0A8J4BAK9_9CHLO</name>
<feature type="repeat" description="ANK" evidence="3">
    <location>
        <begin position="67"/>
        <end position="100"/>
    </location>
</feature>
<comment type="caution">
    <text evidence="5">The sequence shown here is derived from an EMBL/GenBank/DDBJ whole genome shotgun (WGS) entry which is preliminary data.</text>
</comment>
<evidence type="ECO:0000256" key="4">
    <source>
        <dbReference type="SAM" id="MobiDB-lite"/>
    </source>
</evidence>
<dbReference type="AlphaFoldDB" id="A0A8J4BAK9"/>
<dbReference type="PROSITE" id="PS50297">
    <property type="entry name" value="ANK_REP_REGION"/>
    <property type="match status" value="3"/>
</dbReference>
<sequence>MAMIIFKELEKGNLPGLKRAISLYPNAVNVKNAEGATPLHVAAGLGLAAFVKELLVHGGHYDATDNHGNIPLHLAAEQGSDEAVVELLMGRKASAKTKNKEGQTPLHLAVMGGYKGVVLKLIEANNRTDVKDKAGNTPLSLADDEEIRHILINGKPPSTGGGEATPGNQRGGQASGIANQAGSTSGRFSMPSAPSLSGSEGGGAAVGTLVTPRVVGGTSLAGGRTPPPSLGGAPGPAGARTPPLGMSGTPPGSLPGRLPRSSTGNYSMASPAVSGGGAGVNGPAATVQQQKYDMAIQSLKEGLRAATERLGALDACTAAQLECAGQVEKTLETCGNHGRAISDLETRVAFQEERSRDVRIRLDRLEDGERDRQDSIKRVTDDNRSLGLQLQRLSDQVAIHNNGAVHRLTPSADITSHIQAQHQLQAEVAVLRAQLDQLSPALALATATTAETRTLAARVDVMQQQQQQQHAGGNVVVEQQVLQLQAQVQLLQLPVASLTQQCTDLSSRMAGLAEWQQQARGELARLTEAMEPSAGDKLTADAVMGVLDTTARSLNELRQQQDETARQVALLLQQQQAAVPPSPSPSIGPPTLPTTPQGGSQRSSNAGDLLLGLPGGVPSRNLNGVSSHTSAGRDAVAQAEVRAELECLKSLVTDIRKELATEGGSLRREWQRAFSDMQSRYGEQTNELRAREANIAKLREAALVEEAERRAASGFEEKFSARLGKLETSVEYLTHRFEVLEEQVSGVLATLTGATSPVTPLSPSRMAAALVAMRAQPATSRSGPGPVSENHGDVMPHFPDISPTIARVQSVRSPASPPKHGRCRSSAGPGQGHAAPTGKAAVQSDGGFLRRRVQLVSAACGSSNAGESQPPSQVASAREVACSAQNASEQDYGPEEWWRAANGEPPEKLGEAAEAPAAAEADGPTDTLEARGSTPAHSSPAALNAHTPTRLVVARNGAVVGPRSVALSAPGDAAWGQLSSSTESSMARTAGGAITLPDLAGAMQQLQLCGRAHEFAAAVSTQPAPLAGLQPSRGSLSGRGLPSGREYIPPSAQAMPPAVGGGNLDPANVALGPQLLTPVTHALLAPSVDIQRLAAAAAAQQQLLLTKYFNEQAALSQQHAPLLLPPWGDGSQQLQLAGNPAVGVALRVADDAGGTVGPGRLAAASPDRGRKSRKEPPMCLFCPIQ</sequence>
<evidence type="ECO:0000313" key="6">
    <source>
        <dbReference type="Proteomes" id="UP000747399"/>
    </source>
</evidence>
<feature type="compositionally biased region" description="Polar residues" evidence="4">
    <location>
        <begin position="175"/>
        <end position="198"/>
    </location>
</feature>
<gene>
    <name evidence="5" type="ORF">Vafri_12749</name>
</gene>
<dbReference type="PROSITE" id="PS50088">
    <property type="entry name" value="ANK_REPEAT"/>
    <property type="match status" value="3"/>
</dbReference>